<dbReference type="EnsemblPlants" id="AET6Gv20373000.13">
    <property type="protein sequence ID" value="AET6Gv20373000.13"/>
    <property type="gene ID" value="AET6Gv20373000"/>
</dbReference>
<reference evidence="1" key="5">
    <citation type="journal article" date="2021" name="G3 (Bethesda)">
        <title>Aegilops tauschii genome assembly Aet v5.0 features greater sequence contiguity and improved annotation.</title>
        <authorList>
            <person name="Wang L."/>
            <person name="Zhu T."/>
            <person name="Rodriguez J.C."/>
            <person name="Deal K.R."/>
            <person name="Dubcovsky J."/>
            <person name="McGuire P.E."/>
            <person name="Lux T."/>
            <person name="Spannagl M."/>
            <person name="Mayer K.F.X."/>
            <person name="Baldrich P."/>
            <person name="Meyers B.C."/>
            <person name="Huo N."/>
            <person name="Gu Y.Q."/>
            <person name="Zhou H."/>
            <person name="Devos K.M."/>
            <person name="Bennetzen J.L."/>
            <person name="Unver T."/>
            <person name="Budak H."/>
            <person name="Gulick P.J."/>
            <person name="Galiba G."/>
            <person name="Kalapos B."/>
            <person name="Nelson D.R."/>
            <person name="Li P."/>
            <person name="You F.M."/>
            <person name="Luo M.C."/>
            <person name="Dvorak J."/>
        </authorList>
    </citation>
    <scope>NUCLEOTIDE SEQUENCE [LARGE SCALE GENOMIC DNA]</scope>
    <source>
        <strain evidence="1">cv. AL8/78</strain>
    </source>
</reference>
<accession>A0A453NH08</accession>
<evidence type="ECO:0000313" key="2">
    <source>
        <dbReference type="Proteomes" id="UP000015105"/>
    </source>
</evidence>
<evidence type="ECO:0000313" key="1">
    <source>
        <dbReference type="EnsemblPlants" id="AET6Gv20373000.13"/>
    </source>
</evidence>
<reference evidence="1" key="4">
    <citation type="submission" date="2019-03" db="UniProtKB">
        <authorList>
            <consortium name="EnsemblPlants"/>
        </authorList>
    </citation>
    <scope>IDENTIFICATION</scope>
</reference>
<sequence>MNRKEIAYAAAQELRTFSCEKRRDVTPTSSSLGVVTIFFFHDPPCSCSHNQQIDLPISKRTTSRRIDIPADIAAEVPAVSNLVGRATRH</sequence>
<dbReference type="Gramene" id="AET6Gv20373000.13">
    <property type="protein sequence ID" value="AET6Gv20373000.13"/>
    <property type="gene ID" value="AET6Gv20373000"/>
</dbReference>
<organism evidence="1 2">
    <name type="scientific">Aegilops tauschii subsp. strangulata</name>
    <name type="common">Goatgrass</name>
    <dbReference type="NCBI Taxonomy" id="200361"/>
    <lineage>
        <taxon>Eukaryota</taxon>
        <taxon>Viridiplantae</taxon>
        <taxon>Streptophyta</taxon>
        <taxon>Embryophyta</taxon>
        <taxon>Tracheophyta</taxon>
        <taxon>Spermatophyta</taxon>
        <taxon>Magnoliopsida</taxon>
        <taxon>Liliopsida</taxon>
        <taxon>Poales</taxon>
        <taxon>Poaceae</taxon>
        <taxon>BOP clade</taxon>
        <taxon>Pooideae</taxon>
        <taxon>Triticodae</taxon>
        <taxon>Triticeae</taxon>
        <taxon>Triticinae</taxon>
        <taxon>Aegilops</taxon>
    </lineage>
</organism>
<reference evidence="2" key="1">
    <citation type="journal article" date="2014" name="Science">
        <title>Ancient hybridizations among the ancestral genomes of bread wheat.</title>
        <authorList>
            <consortium name="International Wheat Genome Sequencing Consortium,"/>
            <person name="Marcussen T."/>
            <person name="Sandve S.R."/>
            <person name="Heier L."/>
            <person name="Spannagl M."/>
            <person name="Pfeifer M."/>
            <person name="Jakobsen K.S."/>
            <person name="Wulff B.B."/>
            <person name="Steuernagel B."/>
            <person name="Mayer K.F."/>
            <person name="Olsen O.A."/>
        </authorList>
    </citation>
    <scope>NUCLEOTIDE SEQUENCE [LARGE SCALE GENOMIC DNA]</scope>
    <source>
        <strain evidence="2">cv. AL8/78</strain>
    </source>
</reference>
<protein>
    <submittedName>
        <fullName evidence="1">Uncharacterized protein</fullName>
    </submittedName>
</protein>
<keyword evidence="2" id="KW-1185">Reference proteome</keyword>
<proteinExistence type="predicted"/>
<dbReference type="AlphaFoldDB" id="A0A453NH08"/>
<reference evidence="2" key="2">
    <citation type="journal article" date="2017" name="Nat. Plants">
        <title>The Aegilops tauschii genome reveals multiple impacts of transposons.</title>
        <authorList>
            <person name="Zhao G."/>
            <person name="Zou C."/>
            <person name="Li K."/>
            <person name="Wang K."/>
            <person name="Li T."/>
            <person name="Gao L."/>
            <person name="Zhang X."/>
            <person name="Wang H."/>
            <person name="Yang Z."/>
            <person name="Liu X."/>
            <person name="Jiang W."/>
            <person name="Mao L."/>
            <person name="Kong X."/>
            <person name="Jiao Y."/>
            <person name="Jia J."/>
        </authorList>
    </citation>
    <scope>NUCLEOTIDE SEQUENCE [LARGE SCALE GENOMIC DNA]</scope>
    <source>
        <strain evidence="2">cv. AL8/78</strain>
    </source>
</reference>
<name>A0A453NH08_AEGTS</name>
<reference evidence="1" key="3">
    <citation type="journal article" date="2017" name="Nature">
        <title>Genome sequence of the progenitor of the wheat D genome Aegilops tauschii.</title>
        <authorList>
            <person name="Luo M.C."/>
            <person name="Gu Y.Q."/>
            <person name="Puiu D."/>
            <person name="Wang H."/>
            <person name="Twardziok S.O."/>
            <person name="Deal K.R."/>
            <person name="Huo N."/>
            <person name="Zhu T."/>
            <person name="Wang L."/>
            <person name="Wang Y."/>
            <person name="McGuire P.E."/>
            <person name="Liu S."/>
            <person name="Long H."/>
            <person name="Ramasamy R.K."/>
            <person name="Rodriguez J.C."/>
            <person name="Van S.L."/>
            <person name="Yuan L."/>
            <person name="Wang Z."/>
            <person name="Xia Z."/>
            <person name="Xiao L."/>
            <person name="Anderson O.D."/>
            <person name="Ouyang S."/>
            <person name="Liang Y."/>
            <person name="Zimin A.V."/>
            <person name="Pertea G."/>
            <person name="Qi P."/>
            <person name="Bennetzen J.L."/>
            <person name="Dai X."/>
            <person name="Dawson M.W."/>
            <person name="Muller H.G."/>
            <person name="Kugler K."/>
            <person name="Rivarola-Duarte L."/>
            <person name="Spannagl M."/>
            <person name="Mayer K.F.X."/>
            <person name="Lu F.H."/>
            <person name="Bevan M.W."/>
            <person name="Leroy P."/>
            <person name="Li P."/>
            <person name="You F.M."/>
            <person name="Sun Q."/>
            <person name="Liu Z."/>
            <person name="Lyons E."/>
            <person name="Wicker T."/>
            <person name="Salzberg S.L."/>
            <person name="Devos K.M."/>
            <person name="Dvorak J."/>
        </authorList>
    </citation>
    <scope>NUCLEOTIDE SEQUENCE [LARGE SCALE GENOMIC DNA]</scope>
    <source>
        <strain evidence="1">cv. AL8/78</strain>
    </source>
</reference>
<dbReference type="Proteomes" id="UP000015105">
    <property type="component" value="Chromosome 6D"/>
</dbReference>